<comment type="caution">
    <text evidence="1">The sequence shown here is derived from an EMBL/GenBank/DDBJ whole genome shotgun (WGS) entry which is preliminary data.</text>
</comment>
<gene>
    <name evidence="1" type="ORF">MILVUS5_LOCUS19081</name>
</gene>
<name>A0ACB0K529_TRIPR</name>
<keyword evidence="2" id="KW-1185">Reference proteome</keyword>
<accession>A0ACB0K529</accession>
<organism evidence="1 2">
    <name type="scientific">Trifolium pratense</name>
    <name type="common">Red clover</name>
    <dbReference type="NCBI Taxonomy" id="57577"/>
    <lineage>
        <taxon>Eukaryota</taxon>
        <taxon>Viridiplantae</taxon>
        <taxon>Streptophyta</taxon>
        <taxon>Embryophyta</taxon>
        <taxon>Tracheophyta</taxon>
        <taxon>Spermatophyta</taxon>
        <taxon>Magnoliopsida</taxon>
        <taxon>eudicotyledons</taxon>
        <taxon>Gunneridae</taxon>
        <taxon>Pentapetalae</taxon>
        <taxon>rosids</taxon>
        <taxon>fabids</taxon>
        <taxon>Fabales</taxon>
        <taxon>Fabaceae</taxon>
        <taxon>Papilionoideae</taxon>
        <taxon>50 kb inversion clade</taxon>
        <taxon>NPAAA clade</taxon>
        <taxon>Hologalegina</taxon>
        <taxon>IRL clade</taxon>
        <taxon>Trifolieae</taxon>
        <taxon>Trifolium</taxon>
    </lineage>
</organism>
<dbReference type="Proteomes" id="UP001177021">
    <property type="component" value="Unassembled WGS sequence"/>
</dbReference>
<evidence type="ECO:0000313" key="1">
    <source>
        <dbReference type="EMBL" id="CAJ2651443.1"/>
    </source>
</evidence>
<reference evidence="1" key="1">
    <citation type="submission" date="2023-10" db="EMBL/GenBank/DDBJ databases">
        <authorList>
            <person name="Rodriguez Cubillos JULIANA M."/>
            <person name="De Vega J."/>
        </authorList>
    </citation>
    <scope>NUCLEOTIDE SEQUENCE</scope>
</reference>
<dbReference type="EMBL" id="CASHSV030000141">
    <property type="protein sequence ID" value="CAJ2651443.1"/>
    <property type="molecule type" value="Genomic_DNA"/>
</dbReference>
<proteinExistence type="predicted"/>
<sequence length="260" mass="29909">MDFNNISVPLDSPLSLPHFKEAMQNKEEKNLQSFWENQMLNLELDKEFKSQVAKTRIRRTMKVDADMVSAESQLLMAKACEVLIQELTYRAWFNTKERNRITMKPIDIAKVIMETNPFDDFFMGVVTQYCASDVKLQPPNFTRSSLLLSILITGNQILPSPSPLLLRRRRFFSFAIVVVVSPLTQLPLLLALPSTFKRSFTSSGITCPSSATFVPESDSSSTFFAQFSREASTCHILTPFGMREYKVHLDIPRLRLRWRR</sequence>
<protein>
    <submittedName>
        <fullName evidence="1">Uncharacterized protein</fullName>
    </submittedName>
</protein>
<evidence type="ECO:0000313" key="2">
    <source>
        <dbReference type="Proteomes" id="UP001177021"/>
    </source>
</evidence>